<dbReference type="GO" id="GO:0004497">
    <property type="term" value="F:monooxygenase activity"/>
    <property type="evidence" value="ECO:0007669"/>
    <property type="project" value="UniProtKB-KW"/>
</dbReference>
<keyword evidence="3" id="KW-0812">Transmembrane</keyword>
<keyword evidence="5" id="KW-1185">Reference proteome</keyword>
<evidence type="ECO:0000256" key="1">
    <source>
        <dbReference type="ARBA" id="ARBA00010617"/>
    </source>
</evidence>
<dbReference type="GO" id="GO:0020037">
    <property type="term" value="F:heme binding"/>
    <property type="evidence" value="ECO:0007669"/>
    <property type="project" value="InterPro"/>
</dbReference>
<dbReference type="PROSITE" id="PS00086">
    <property type="entry name" value="CYTOCHROME_P450"/>
    <property type="match status" value="1"/>
</dbReference>
<dbReference type="InterPro" id="IPR017972">
    <property type="entry name" value="Cyt_P450_CS"/>
</dbReference>
<name>A0A931FE68_9ACTN</name>
<comment type="similarity">
    <text evidence="1 2">Belongs to the cytochrome P450 family.</text>
</comment>
<dbReference type="PANTHER" id="PTHR46696">
    <property type="entry name" value="P450, PUTATIVE (EUROFUNG)-RELATED"/>
    <property type="match status" value="1"/>
</dbReference>
<keyword evidence="3" id="KW-1133">Transmembrane helix</keyword>
<organism evidence="4 5">
    <name type="scientific">Streptacidiphilus fuscans</name>
    <dbReference type="NCBI Taxonomy" id="2789292"/>
    <lineage>
        <taxon>Bacteria</taxon>
        <taxon>Bacillati</taxon>
        <taxon>Actinomycetota</taxon>
        <taxon>Actinomycetes</taxon>
        <taxon>Kitasatosporales</taxon>
        <taxon>Streptomycetaceae</taxon>
        <taxon>Streptacidiphilus</taxon>
    </lineage>
</organism>
<comment type="caution">
    <text evidence="4">The sequence shown here is derived from an EMBL/GenBank/DDBJ whole genome shotgun (WGS) entry which is preliminary data.</text>
</comment>
<dbReference type="Proteomes" id="UP000657385">
    <property type="component" value="Unassembled WGS sequence"/>
</dbReference>
<dbReference type="AlphaFoldDB" id="A0A931FE68"/>
<protein>
    <submittedName>
        <fullName evidence="4">Cytochrome P450</fullName>
    </submittedName>
</protein>
<evidence type="ECO:0000256" key="2">
    <source>
        <dbReference type="RuleBase" id="RU000461"/>
    </source>
</evidence>
<sequence>MTVDALASALASAPDLGDDLDVDALPAFPFSWRGDRLPDEIAELRAEPVRRVRTIAGAPAWLVSSYALCRQVLEDRRFSLKDTSAPGAPRQYALTIPPEVVNNMGNITGVGLRKAVLKAINPKADGLVDWLREHAAWLLGGLLAEGAPVDLRTGFANPYSEAMHCRILGIPLADGPRLAASLDIAFMNSACPVTGAKLNWDRDMAYMTERLDDPATTGLMAELAALRDDPDYAHLTDEMLATVGVTLFGAGVVSTAGFLTMACVSLLQRPELWARLREDPSRIPAAVDELLRINLSIGDGLPRIALEDVQLGDVLVRRGELVLVLVEGANFDEAHFADPYRADVDRPNSTDHLSFGGGQHYCPATALGRKHAEIAVETLVEMAPELRLAVPIEQLVWRTGYMKRLPERLPVMW</sequence>
<dbReference type="InterPro" id="IPR036396">
    <property type="entry name" value="Cyt_P450_sf"/>
</dbReference>
<reference evidence="4" key="1">
    <citation type="submission" date="2020-11" db="EMBL/GenBank/DDBJ databases">
        <title>Isolation and identification of active actinomycetes.</title>
        <authorList>
            <person name="Yu B."/>
        </authorList>
    </citation>
    <scope>NUCLEOTIDE SEQUENCE</scope>
    <source>
        <strain evidence="4">NEAU-YB345</strain>
    </source>
</reference>
<dbReference type="GO" id="GO:0005506">
    <property type="term" value="F:iron ion binding"/>
    <property type="evidence" value="ECO:0007669"/>
    <property type="project" value="InterPro"/>
</dbReference>
<dbReference type="EMBL" id="JADPRT010000004">
    <property type="protein sequence ID" value="MBF9068855.1"/>
    <property type="molecule type" value="Genomic_DNA"/>
</dbReference>
<evidence type="ECO:0000313" key="4">
    <source>
        <dbReference type="EMBL" id="MBF9068855.1"/>
    </source>
</evidence>
<accession>A0A931FE68</accession>
<feature type="transmembrane region" description="Helical" evidence="3">
    <location>
        <begin position="239"/>
        <end position="267"/>
    </location>
</feature>
<dbReference type="RefSeq" id="WP_196193996.1">
    <property type="nucleotide sequence ID" value="NZ_JADPRT010000004.1"/>
</dbReference>
<evidence type="ECO:0000256" key="3">
    <source>
        <dbReference type="SAM" id="Phobius"/>
    </source>
</evidence>
<gene>
    <name evidence="4" type="ORF">I2501_12565</name>
</gene>
<dbReference type="SUPFAM" id="SSF48264">
    <property type="entry name" value="Cytochrome P450"/>
    <property type="match status" value="1"/>
</dbReference>
<dbReference type="Pfam" id="PF00067">
    <property type="entry name" value="p450"/>
    <property type="match status" value="1"/>
</dbReference>
<keyword evidence="2" id="KW-0479">Metal-binding</keyword>
<dbReference type="InterPro" id="IPR001128">
    <property type="entry name" value="Cyt_P450"/>
</dbReference>
<dbReference type="GO" id="GO:0016705">
    <property type="term" value="F:oxidoreductase activity, acting on paired donors, with incorporation or reduction of molecular oxygen"/>
    <property type="evidence" value="ECO:0007669"/>
    <property type="project" value="InterPro"/>
</dbReference>
<keyword evidence="2" id="KW-0349">Heme</keyword>
<proteinExistence type="inferred from homology"/>
<keyword evidence="2" id="KW-0408">Iron</keyword>
<dbReference type="PANTHER" id="PTHR46696:SF1">
    <property type="entry name" value="CYTOCHROME P450 YJIB-RELATED"/>
    <property type="match status" value="1"/>
</dbReference>
<evidence type="ECO:0000313" key="5">
    <source>
        <dbReference type="Proteomes" id="UP000657385"/>
    </source>
</evidence>
<keyword evidence="3" id="KW-0472">Membrane</keyword>
<dbReference type="Gene3D" id="1.10.630.10">
    <property type="entry name" value="Cytochrome P450"/>
    <property type="match status" value="1"/>
</dbReference>
<keyword evidence="2" id="KW-0503">Monooxygenase</keyword>
<keyword evidence="2" id="KW-0560">Oxidoreductase</keyword>